<evidence type="ECO:0000313" key="2">
    <source>
        <dbReference type="EMBL" id="RDD80180.1"/>
    </source>
</evidence>
<dbReference type="Pfam" id="PF12276">
    <property type="entry name" value="DUF3617"/>
    <property type="match status" value="1"/>
</dbReference>
<dbReference type="AlphaFoldDB" id="A0A369UKQ9"/>
<protein>
    <submittedName>
        <fullName evidence="2">DUF3617 family protein</fullName>
    </submittedName>
</protein>
<reference evidence="2 3" key="1">
    <citation type="submission" date="2018-07" db="EMBL/GenBank/DDBJ databases">
        <title>Dyella tabacisoli L4-6T, whole genome shotgun sequence.</title>
        <authorList>
            <person name="Zhou X.-K."/>
            <person name="Li W.-J."/>
            <person name="Duan Y.-Q."/>
        </authorList>
    </citation>
    <scope>NUCLEOTIDE SEQUENCE [LARGE SCALE GENOMIC DNA]</scope>
    <source>
        <strain evidence="2 3">L4-6</strain>
    </source>
</reference>
<dbReference type="RefSeq" id="WP_114847058.1">
    <property type="nucleotide sequence ID" value="NZ_JBHSPE010000010.1"/>
</dbReference>
<comment type="caution">
    <text evidence="2">The sequence shown here is derived from an EMBL/GenBank/DDBJ whole genome shotgun (WGS) entry which is preliminary data.</text>
</comment>
<dbReference type="InterPro" id="IPR022061">
    <property type="entry name" value="DUF3617"/>
</dbReference>
<keyword evidence="1" id="KW-0732">Signal</keyword>
<dbReference type="EMBL" id="QQAH01000020">
    <property type="protein sequence ID" value="RDD80180.1"/>
    <property type="molecule type" value="Genomic_DNA"/>
</dbReference>
<keyword evidence="3" id="KW-1185">Reference proteome</keyword>
<name>A0A369UKQ9_9GAMM</name>
<evidence type="ECO:0000256" key="1">
    <source>
        <dbReference type="SAM" id="SignalP"/>
    </source>
</evidence>
<dbReference type="OrthoDB" id="9181580at2"/>
<sequence>MPTFSSCSAALLLLLAASQVIAADLPANLPKHKPGLWTMASQVGDRKSPASQICLDPSIEATMYKMSSAMGSSLCQKMDIQVHGNKVVSDSVCTMPAMLGGKATNISGHAETTFDGDTAFHTESVAHYEPAFMGKTERVTVQNGHWVSACTAGMKPGDLISPNGKIVNLSQLMPH</sequence>
<proteinExistence type="predicted"/>
<feature type="signal peptide" evidence="1">
    <location>
        <begin position="1"/>
        <end position="22"/>
    </location>
</feature>
<evidence type="ECO:0000313" key="3">
    <source>
        <dbReference type="Proteomes" id="UP000253782"/>
    </source>
</evidence>
<dbReference type="Proteomes" id="UP000253782">
    <property type="component" value="Unassembled WGS sequence"/>
</dbReference>
<organism evidence="2 3">
    <name type="scientific">Dyella tabacisoli</name>
    <dbReference type="NCBI Taxonomy" id="2282381"/>
    <lineage>
        <taxon>Bacteria</taxon>
        <taxon>Pseudomonadati</taxon>
        <taxon>Pseudomonadota</taxon>
        <taxon>Gammaproteobacteria</taxon>
        <taxon>Lysobacterales</taxon>
        <taxon>Rhodanobacteraceae</taxon>
        <taxon>Dyella</taxon>
    </lineage>
</organism>
<gene>
    <name evidence="2" type="ORF">DVJ77_18740</name>
</gene>
<accession>A0A369UKQ9</accession>
<feature type="chain" id="PRO_5016636742" evidence="1">
    <location>
        <begin position="23"/>
        <end position="175"/>
    </location>
</feature>